<feature type="region of interest" description="Disordered" evidence="1">
    <location>
        <begin position="1"/>
        <end position="71"/>
    </location>
</feature>
<organism evidence="2 3">
    <name type="scientific">Mikania micrantha</name>
    <name type="common">bitter vine</name>
    <dbReference type="NCBI Taxonomy" id="192012"/>
    <lineage>
        <taxon>Eukaryota</taxon>
        <taxon>Viridiplantae</taxon>
        <taxon>Streptophyta</taxon>
        <taxon>Embryophyta</taxon>
        <taxon>Tracheophyta</taxon>
        <taxon>Spermatophyta</taxon>
        <taxon>Magnoliopsida</taxon>
        <taxon>eudicotyledons</taxon>
        <taxon>Gunneridae</taxon>
        <taxon>Pentapetalae</taxon>
        <taxon>asterids</taxon>
        <taxon>campanulids</taxon>
        <taxon>Asterales</taxon>
        <taxon>Asteraceae</taxon>
        <taxon>Asteroideae</taxon>
        <taxon>Heliantheae alliance</taxon>
        <taxon>Eupatorieae</taxon>
        <taxon>Mikania</taxon>
    </lineage>
</organism>
<feature type="compositionally biased region" description="Basic and acidic residues" evidence="1">
    <location>
        <begin position="56"/>
        <end position="71"/>
    </location>
</feature>
<accession>A0A5N6Q172</accession>
<keyword evidence="3" id="KW-1185">Reference proteome</keyword>
<proteinExistence type="predicted"/>
<dbReference type="EMBL" id="SZYD01000001">
    <property type="protein sequence ID" value="KAD7477786.1"/>
    <property type="molecule type" value="Genomic_DNA"/>
</dbReference>
<gene>
    <name evidence="2" type="ORF">E3N88_00922</name>
</gene>
<evidence type="ECO:0000313" key="3">
    <source>
        <dbReference type="Proteomes" id="UP000326396"/>
    </source>
</evidence>
<comment type="caution">
    <text evidence="2">The sequence shown here is derived from an EMBL/GenBank/DDBJ whole genome shotgun (WGS) entry which is preliminary data.</text>
</comment>
<evidence type="ECO:0000313" key="2">
    <source>
        <dbReference type="EMBL" id="KAD7477786.1"/>
    </source>
</evidence>
<dbReference type="AlphaFoldDB" id="A0A5N6Q172"/>
<name>A0A5N6Q172_9ASTR</name>
<protein>
    <submittedName>
        <fullName evidence="2">Uncharacterized protein</fullName>
    </submittedName>
</protein>
<dbReference type="Proteomes" id="UP000326396">
    <property type="component" value="Linkage Group LG1"/>
</dbReference>
<evidence type="ECO:0000256" key="1">
    <source>
        <dbReference type="SAM" id="MobiDB-lite"/>
    </source>
</evidence>
<reference evidence="2 3" key="1">
    <citation type="submission" date="2019-05" db="EMBL/GenBank/DDBJ databases">
        <title>Mikania micrantha, genome provides insights into the molecular mechanism of rapid growth.</title>
        <authorList>
            <person name="Liu B."/>
        </authorList>
    </citation>
    <scope>NUCLEOTIDE SEQUENCE [LARGE SCALE GENOMIC DNA]</scope>
    <source>
        <strain evidence="2">NLD-2019</strain>
        <tissue evidence="2">Leaf</tissue>
    </source>
</reference>
<sequence>MLPSVPFSERAASVPFEEAKQWEKATGDTGRLRRQRHGTTHSGSETCGFTVEDSVAGDREERALQSGANEK</sequence>
<feature type="compositionally biased region" description="Basic and acidic residues" evidence="1">
    <location>
        <begin position="17"/>
        <end position="26"/>
    </location>
</feature>